<organism evidence="3 4">
    <name type="scientific">Candidatus Mediterraneibacter gallistercoris</name>
    <dbReference type="NCBI Taxonomy" id="2838671"/>
    <lineage>
        <taxon>Bacteria</taxon>
        <taxon>Bacillati</taxon>
        <taxon>Bacillota</taxon>
        <taxon>Clostridia</taxon>
        <taxon>Lachnospirales</taxon>
        <taxon>Lachnospiraceae</taxon>
        <taxon>Mediterraneibacter</taxon>
    </lineage>
</organism>
<name>A0A9D2P6T4_9FIRM</name>
<keyword evidence="2" id="KW-0472">Membrane</keyword>
<proteinExistence type="predicted"/>
<evidence type="ECO:0000256" key="2">
    <source>
        <dbReference type="SAM" id="Phobius"/>
    </source>
</evidence>
<feature type="region of interest" description="Disordered" evidence="1">
    <location>
        <begin position="1"/>
        <end position="27"/>
    </location>
</feature>
<protein>
    <submittedName>
        <fullName evidence="3">Uncharacterized protein</fullName>
    </submittedName>
</protein>
<evidence type="ECO:0000256" key="1">
    <source>
        <dbReference type="SAM" id="MobiDB-lite"/>
    </source>
</evidence>
<comment type="caution">
    <text evidence="3">The sequence shown here is derived from an EMBL/GenBank/DDBJ whole genome shotgun (WGS) entry which is preliminary data.</text>
</comment>
<evidence type="ECO:0000313" key="4">
    <source>
        <dbReference type="Proteomes" id="UP000823895"/>
    </source>
</evidence>
<sequence>MFGIGKSAEERQREKERKKRGARKYGQANYKHSRKGVVSCISSIGGLVILAGCIFYAFLARGNANGIIGGLAVLSLVLSINGIRLAIGGFHERERNYLTCKIGLPAGFVSVIFFLAIFIGGLS</sequence>
<dbReference type="AlphaFoldDB" id="A0A9D2P6T4"/>
<keyword evidence="2" id="KW-0812">Transmembrane</keyword>
<evidence type="ECO:0000313" key="3">
    <source>
        <dbReference type="EMBL" id="HJC43910.1"/>
    </source>
</evidence>
<reference evidence="3" key="2">
    <citation type="submission" date="2021-04" db="EMBL/GenBank/DDBJ databases">
        <authorList>
            <person name="Gilroy R."/>
        </authorList>
    </citation>
    <scope>NUCLEOTIDE SEQUENCE</scope>
    <source>
        <strain evidence="3">CHK165-2605</strain>
    </source>
</reference>
<accession>A0A9D2P6T4</accession>
<reference evidence="3" key="1">
    <citation type="journal article" date="2021" name="PeerJ">
        <title>Extensive microbial diversity within the chicken gut microbiome revealed by metagenomics and culture.</title>
        <authorList>
            <person name="Gilroy R."/>
            <person name="Ravi A."/>
            <person name="Getino M."/>
            <person name="Pursley I."/>
            <person name="Horton D.L."/>
            <person name="Alikhan N.F."/>
            <person name="Baker D."/>
            <person name="Gharbi K."/>
            <person name="Hall N."/>
            <person name="Watson M."/>
            <person name="Adriaenssens E.M."/>
            <person name="Foster-Nyarko E."/>
            <person name="Jarju S."/>
            <person name="Secka A."/>
            <person name="Antonio M."/>
            <person name="Oren A."/>
            <person name="Chaudhuri R.R."/>
            <person name="La Ragione R."/>
            <person name="Hildebrand F."/>
            <person name="Pallen M.J."/>
        </authorList>
    </citation>
    <scope>NUCLEOTIDE SEQUENCE</scope>
    <source>
        <strain evidence="3">CHK165-2605</strain>
    </source>
</reference>
<keyword evidence="2" id="KW-1133">Transmembrane helix</keyword>
<feature type="transmembrane region" description="Helical" evidence="2">
    <location>
        <begin position="37"/>
        <end position="60"/>
    </location>
</feature>
<dbReference type="Proteomes" id="UP000823895">
    <property type="component" value="Unassembled WGS sequence"/>
</dbReference>
<dbReference type="EMBL" id="DWWI01000199">
    <property type="protein sequence ID" value="HJC43910.1"/>
    <property type="molecule type" value="Genomic_DNA"/>
</dbReference>
<feature type="transmembrane region" description="Helical" evidence="2">
    <location>
        <begin position="66"/>
        <end position="90"/>
    </location>
</feature>
<feature type="transmembrane region" description="Helical" evidence="2">
    <location>
        <begin position="102"/>
        <end position="122"/>
    </location>
</feature>
<gene>
    <name evidence="3" type="ORF">H9756_09595</name>
</gene>